<evidence type="ECO:0000313" key="2">
    <source>
        <dbReference type="EMBL" id="CAE0111882.1"/>
    </source>
</evidence>
<proteinExistence type="predicted"/>
<feature type="domain" description="Calcineurin-like phosphoesterase" evidence="1">
    <location>
        <begin position="66"/>
        <end position="145"/>
    </location>
</feature>
<dbReference type="InterPro" id="IPR004843">
    <property type="entry name" value="Calcineurin-like_PHP"/>
</dbReference>
<dbReference type="EMBL" id="HBHX01022539">
    <property type="protein sequence ID" value="CAE0111882.1"/>
    <property type="molecule type" value="Transcribed_RNA"/>
</dbReference>
<protein>
    <recommendedName>
        <fullName evidence="1">Calcineurin-like phosphoesterase domain-containing protein</fullName>
    </recommendedName>
</protein>
<sequence length="412" mass="45433">MAPGSLGDDGGGPSHHARLVAEVENLFSDAATALFDQEPDDVAQFLADFFVREAAQRRKEKAFTTRVICVSDIHGQRKQLAALWEALTRHMGAELAHTTVVFLGDYCDRGPDTKGVIDWLIELRRTHSAPVHFIAGNHDFGFAAFLGCLPPSPVDLDATKSPKYNTDLDDPKGFWPHPVAGGMHYQGRRWAEGKVYPSVATFRSYGVDFEVEQIVKDGQVEHELFRRLPAAMRPQLLAAVPESHRTFLAQLEWLHEQPVTGWGGGISELICVHAGLDGSKPLAPQLRALRQRDLTDPILYAPPRLGEPVVLDRIEAFSGRTELFPSHPENADTCVQVSGHHGVSMESGNRIILDRSGGKGKLPLEALILPERWVVASDGTMRRLTAEPFGSNERRVRKELEKAALAVHGVTH</sequence>
<gene>
    <name evidence="2" type="ORF">HERI1096_LOCUS12542</name>
</gene>
<name>A0A7S3ARZ9_9EUKA</name>
<evidence type="ECO:0000259" key="1">
    <source>
        <dbReference type="Pfam" id="PF00149"/>
    </source>
</evidence>
<dbReference type="PANTHER" id="PTHR47474:SF1">
    <property type="entry name" value="TYROSINE-PROTEIN PHOSPHATASE RLPH2"/>
    <property type="match status" value="1"/>
</dbReference>
<accession>A0A7S3ARZ9</accession>
<dbReference type="AlphaFoldDB" id="A0A7S3ARZ9"/>
<organism evidence="2">
    <name type="scientific">Haptolina ericina</name>
    <dbReference type="NCBI Taxonomy" id="156174"/>
    <lineage>
        <taxon>Eukaryota</taxon>
        <taxon>Haptista</taxon>
        <taxon>Haptophyta</taxon>
        <taxon>Prymnesiophyceae</taxon>
        <taxon>Prymnesiales</taxon>
        <taxon>Prymnesiaceae</taxon>
        <taxon>Haptolina</taxon>
    </lineage>
</organism>
<dbReference type="SUPFAM" id="SSF56300">
    <property type="entry name" value="Metallo-dependent phosphatases"/>
    <property type="match status" value="1"/>
</dbReference>
<reference evidence="2" key="1">
    <citation type="submission" date="2021-01" db="EMBL/GenBank/DDBJ databases">
        <authorList>
            <person name="Corre E."/>
            <person name="Pelletier E."/>
            <person name="Niang G."/>
            <person name="Scheremetjew M."/>
            <person name="Finn R."/>
            <person name="Kale V."/>
            <person name="Holt S."/>
            <person name="Cochrane G."/>
            <person name="Meng A."/>
            <person name="Brown T."/>
            <person name="Cohen L."/>
        </authorList>
    </citation>
    <scope>NUCLEOTIDE SEQUENCE</scope>
    <source>
        <strain evidence="2">CCMP281</strain>
    </source>
</reference>
<dbReference type="Pfam" id="PF00149">
    <property type="entry name" value="Metallophos"/>
    <property type="match status" value="1"/>
</dbReference>
<dbReference type="InterPro" id="IPR029052">
    <property type="entry name" value="Metallo-depent_PP-like"/>
</dbReference>
<dbReference type="PANTHER" id="PTHR47474">
    <property type="entry name" value="TYROSINE-PROTEIN PHOSPHATASE RLPH2"/>
    <property type="match status" value="1"/>
</dbReference>
<dbReference type="Gene3D" id="3.60.21.10">
    <property type="match status" value="1"/>
</dbReference>
<dbReference type="GO" id="GO:0016787">
    <property type="term" value="F:hydrolase activity"/>
    <property type="evidence" value="ECO:0007669"/>
    <property type="project" value="InterPro"/>
</dbReference>